<dbReference type="CDD" id="cd17932">
    <property type="entry name" value="DEXQc_UvrD"/>
    <property type="match status" value="1"/>
</dbReference>
<feature type="binding site" evidence="10">
    <location>
        <begin position="33"/>
        <end position="40"/>
    </location>
    <ligand>
        <name>ATP</name>
        <dbReference type="ChEBI" id="CHEBI:30616"/>
    </ligand>
</feature>
<dbReference type="Gene3D" id="1.10.486.10">
    <property type="entry name" value="PCRA, domain 4"/>
    <property type="match status" value="2"/>
</dbReference>
<protein>
    <recommendedName>
        <fullName evidence="8">DNA 3'-5' helicase</fullName>
        <ecNumber evidence="8">5.6.2.4</ecNumber>
    </recommendedName>
</protein>
<keyword evidence="3 10" id="KW-0378">Hydrolase</keyword>
<dbReference type="SUPFAM" id="SSF52540">
    <property type="entry name" value="P-loop containing nucleoside triphosphate hydrolases"/>
    <property type="match status" value="1"/>
</dbReference>
<dbReference type="InterPro" id="IPR010997">
    <property type="entry name" value="HRDC-like_sf"/>
</dbReference>
<dbReference type="Gene3D" id="1.10.10.160">
    <property type="match status" value="1"/>
</dbReference>
<keyword evidence="6" id="KW-0413">Isomerase</keyword>
<feature type="domain" description="UvrD-like helicase ATP-binding" evidence="13">
    <location>
        <begin position="12"/>
        <end position="292"/>
    </location>
</feature>
<dbReference type="Pfam" id="PF00570">
    <property type="entry name" value="HRDC"/>
    <property type="match status" value="1"/>
</dbReference>
<dbReference type="InterPro" id="IPR014017">
    <property type="entry name" value="DNA_helicase_UvrD-like_C"/>
</dbReference>
<dbReference type="EC" id="5.6.2.4" evidence="8"/>
<dbReference type="SMART" id="SM00341">
    <property type="entry name" value="HRDC"/>
    <property type="match status" value="1"/>
</dbReference>
<keyword evidence="2 10" id="KW-0547">Nucleotide-binding</keyword>
<dbReference type="Gene3D" id="3.40.50.300">
    <property type="entry name" value="P-loop containing nucleotide triphosphate hydrolases"/>
    <property type="match status" value="3"/>
</dbReference>
<dbReference type="InterPro" id="IPR002121">
    <property type="entry name" value="HRDC_dom"/>
</dbReference>
<comment type="similarity">
    <text evidence="1">Belongs to the helicase family. UvrD subfamily.</text>
</comment>
<sequence length="698" mass="76626">MPGMADQPRLLEGLDPEQRAAVTAPRGPVCVLAGAGTGKTRTITHRIAHLVQLGLVVPQQVLAVTFTARAAGEMRTRLRALGAAGVQAQTFHAAAFRQLRYFWPRVHDTQVWPLVDNKFRLVVQAANRVGLSTEKESVRDLAGEIEWSKSCLVSPDQYATAAARAGRDVPVVPQQLAKVFATYEQLKNDARMLDFDDLLLHTVAILEEHPEVAEEFRGRYRSFVVDEYQDVNPLQQRVLDAWLGNRDDLTVVGDANQTIYSFAGAAPKWLVGFPKRFPDATVVRLERDYRSTPQVVALANKVIGAARDRPAGTRLKLIGQRPDGPEPDFAEYDHEPAEAEAIARKIAALAGRGVPLSEIAVLFRVNAQSEVYEKALSDAEIPYQVRGGERFFNRTEVRQAVVALRGAAGRGDEPGADLPGSVRAVLGDVGLTDEPPVGGSARERWESLIALVELAEELAAVAPEVDLARYVAELEQRAESQHPPTVEGVTLASLHSAKGLEWDAVFLVGLAEGTLPIQHAEDEAGVEEERRLLYVGVTRAREHLHLSWALARAADGRRYRRRSRFLYGVIPDRHPAAMPAKTRTPEPGPPRKQATPRCRTCESVLVSTMDIKLGRCSTCPSDVDEGLLDRLRAWRSDRARQLKVPAYVVFTDATLTAIAEQRPSDEAALVAISGIGASKVRKFGDDVLSLVQREHGRN</sequence>
<dbReference type="Pfam" id="PF13361">
    <property type="entry name" value="UvrD_C"/>
    <property type="match status" value="2"/>
</dbReference>
<evidence type="ECO:0000256" key="2">
    <source>
        <dbReference type="ARBA" id="ARBA00022741"/>
    </source>
</evidence>
<evidence type="ECO:0000256" key="8">
    <source>
        <dbReference type="ARBA" id="ARBA00034808"/>
    </source>
</evidence>
<evidence type="ECO:0000256" key="1">
    <source>
        <dbReference type="ARBA" id="ARBA00009922"/>
    </source>
</evidence>
<dbReference type="Gene3D" id="1.10.150.80">
    <property type="entry name" value="HRDC domain"/>
    <property type="match status" value="1"/>
</dbReference>
<evidence type="ECO:0000256" key="7">
    <source>
        <dbReference type="ARBA" id="ARBA00034617"/>
    </source>
</evidence>
<evidence type="ECO:0000256" key="6">
    <source>
        <dbReference type="ARBA" id="ARBA00023235"/>
    </source>
</evidence>
<dbReference type="InterPro" id="IPR000212">
    <property type="entry name" value="DNA_helicase_UvrD/REP"/>
</dbReference>
<dbReference type="EMBL" id="BAAAYK010000038">
    <property type="protein sequence ID" value="GAA3366070.1"/>
    <property type="molecule type" value="Genomic_DNA"/>
</dbReference>
<dbReference type="CDD" id="cd18807">
    <property type="entry name" value="SF1_C_UvrD"/>
    <property type="match status" value="1"/>
</dbReference>
<proteinExistence type="inferred from homology"/>
<dbReference type="PROSITE" id="PS51198">
    <property type="entry name" value="UVRD_HELICASE_ATP_BIND"/>
    <property type="match status" value="1"/>
</dbReference>
<comment type="catalytic activity">
    <reaction evidence="9">
        <text>ATP + H2O = ADP + phosphate + H(+)</text>
        <dbReference type="Rhea" id="RHEA:13065"/>
        <dbReference type="ChEBI" id="CHEBI:15377"/>
        <dbReference type="ChEBI" id="CHEBI:15378"/>
        <dbReference type="ChEBI" id="CHEBI:30616"/>
        <dbReference type="ChEBI" id="CHEBI:43474"/>
        <dbReference type="ChEBI" id="CHEBI:456216"/>
        <dbReference type="EC" id="5.6.2.4"/>
    </reaction>
</comment>
<evidence type="ECO:0000313" key="15">
    <source>
        <dbReference type="EMBL" id="GAA3366070.1"/>
    </source>
</evidence>
<dbReference type="PROSITE" id="PS50967">
    <property type="entry name" value="HRDC"/>
    <property type="match status" value="1"/>
</dbReference>
<evidence type="ECO:0000313" key="16">
    <source>
        <dbReference type="Proteomes" id="UP001500483"/>
    </source>
</evidence>
<dbReference type="InterPro" id="IPR027417">
    <property type="entry name" value="P-loop_NTPase"/>
</dbReference>
<dbReference type="SUPFAM" id="SSF47819">
    <property type="entry name" value="HRDC-like"/>
    <property type="match status" value="1"/>
</dbReference>
<dbReference type="PANTHER" id="PTHR11070">
    <property type="entry name" value="UVRD / RECB / PCRA DNA HELICASE FAMILY MEMBER"/>
    <property type="match status" value="1"/>
</dbReference>
<reference evidence="16" key="1">
    <citation type="journal article" date="2019" name="Int. J. Syst. Evol. Microbiol.">
        <title>The Global Catalogue of Microorganisms (GCM) 10K type strain sequencing project: providing services to taxonomists for standard genome sequencing and annotation.</title>
        <authorList>
            <consortium name="The Broad Institute Genomics Platform"/>
            <consortium name="The Broad Institute Genome Sequencing Center for Infectious Disease"/>
            <person name="Wu L."/>
            <person name="Ma J."/>
        </authorList>
    </citation>
    <scope>NUCLEOTIDE SEQUENCE [LARGE SCALE GENOMIC DNA]</scope>
    <source>
        <strain evidence="16">JCM 9687</strain>
    </source>
</reference>
<evidence type="ECO:0000259" key="13">
    <source>
        <dbReference type="PROSITE" id="PS51198"/>
    </source>
</evidence>
<dbReference type="InterPro" id="IPR014016">
    <property type="entry name" value="UvrD-like_ATP-bd"/>
</dbReference>
<evidence type="ECO:0000256" key="11">
    <source>
        <dbReference type="SAM" id="MobiDB-lite"/>
    </source>
</evidence>
<evidence type="ECO:0000256" key="4">
    <source>
        <dbReference type="ARBA" id="ARBA00022806"/>
    </source>
</evidence>
<comment type="catalytic activity">
    <reaction evidence="7">
        <text>Couples ATP hydrolysis with the unwinding of duplex DNA by translocating in the 3'-5' direction.</text>
        <dbReference type="EC" id="5.6.2.4"/>
    </reaction>
</comment>
<evidence type="ECO:0000256" key="10">
    <source>
        <dbReference type="PROSITE-ProRule" id="PRU00560"/>
    </source>
</evidence>
<dbReference type="Pfam" id="PF00580">
    <property type="entry name" value="UvrD-helicase"/>
    <property type="match status" value="1"/>
</dbReference>
<evidence type="ECO:0000256" key="3">
    <source>
        <dbReference type="ARBA" id="ARBA00022801"/>
    </source>
</evidence>
<dbReference type="InterPro" id="IPR044876">
    <property type="entry name" value="HRDC_dom_sf"/>
</dbReference>
<dbReference type="GO" id="GO:0004386">
    <property type="term" value="F:helicase activity"/>
    <property type="evidence" value="ECO:0007669"/>
    <property type="project" value="UniProtKB-KW"/>
</dbReference>
<name>A0ABP6S263_9PSEU</name>
<dbReference type="InterPro" id="IPR013986">
    <property type="entry name" value="DExx_box_DNA_helicase_dom_sf"/>
</dbReference>
<keyword evidence="4 10" id="KW-0347">Helicase</keyword>
<feature type="domain" description="HRDC" evidence="12">
    <location>
        <begin position="621"/>
        <end position="698"/>
    </location>
</feature>
<evidence type="ECO:0000256" key="9">
    <source>
        <dbReference type="ARBA" id="ARBA00048988"/>
    </source>
</evidence>
<organism evidence="15 16">
    <name type="scientific">Saccharopolyspora gregorii</name>
    <dbReference type="NCBI Taxonomy" id="33914"/>
    <lineage>
        <taxon>Bacteria</taxon>
        <taxon>Bacillati</taxon>
        <taxon>Actinomycetota</taxon>
        <taxon>Actinomycetes</taxon>
        <taxon>Pseudonocardiales</taxon>
        <taxon>Pseudonocardiaceae</taxon>
        <taxon>Saccharopolyspora</taxon>
    </lineage>
</organism>
<dbReference type="PROSITE" id="PS51217">
    <property type="entry name" value="UVRD_HELICASE_CTER"/>
    <property type="match status" value="1"/>
</dbReference>
<keyword evidence="5 10" id="KW-0067">ATP-binding</keyword>
<gene>
    <name evidence="15" type="ORF">GCM10020366_68450</name>
</gene>
<accession>A0ABP6S263</accession>
<dbReference type="PANTHER" id="PTHR11070:SF69">
    <property type="entry name" value="ATP-DEPENDENT DNA HELICASE UVRD2"/>
    <property type="match status" value="1"/>
</dbReference>
<evidence type="ECO:0000259" key="12">
    <source>
        <dbReference type="PROSITE" id="PS50967"/>
    </source>
</evidence>
<dbReference type="Proteomes" id="UP001500483">
    <property type="component" value="Unassembled WGS sequence"/>
</dbReference>
<comment type="caution">
    <text evidence="15">The sequence shown here is derived from an EMBL/GenBank/DDBJ whole genome shotgun (WGS) entry which is preliminary data.</text>
</comment>
<keyword evidence="16" id="KW-1185">Reference proteome</keyword>
<evidence type="ECO:0000259" key="14">
    <source>
        <dbReference type="PROSITE" id="PS51217"/>
    </source>
</evidence>
<feature type="region of interest" description="Disordered" evidence="11">
    <location>
        <begin position="576"/>
        <end position="596"/>
    </location>
</feature>
<evidence type="ECO:0000256" key="5">
    <source>
        <dbReference type="ARBA" id="ARBA00022840"/>
    </source>
</evidence>
<feature type="domain" description="UvrD-like helicase C-terminal" evidence="14">
    <location>
        <begin position="293"/>
        <end position="542"/>
    </location>
</feature>